<dbReference type="AlphaFoldDB" id="A0A444IVX1"/>
<name>A0A444IVX1_9BACT</name>
<organism evidence="2 3">
    <name type="scientific">Candidatus Electrothrix marina</name>
    <dbReference type="NCBI Taxonomy" id="1859130"/>
    <lineage>
        <taxon>Bacteria</taxon>
        <taxon>Pseudomonadati</taxon>
        <taxon>Thermodesulfobacteriota</taxon>
        <taxon>Desulfobulbia</taxon>
        <taxon>Desulfobulbales</taxon>
        <taxon>Desulfobulbaceae</taxon>
        <taxon>Candidatus Electrothrix</taxon>
    </lineage>
</organism>
<feature type="non-terminal residue" evidence="2">
    <location>
        <position position="1"/>
    </location>
</feature>
<protein>
    <submittedName>
        <fullName evidence="2">Regulatory protein, Fis family</fullName>
    </submittedName>
</protein>
<dbReference type="PRINTS" id="PR01590">
    <property type="entry name" value="HTHFIS"/>
</dbReference>
<accession>A0A444IVX1</accession>
<proteinExistence type="predicted"/>
<sequence length="46" mass="5352">EGRRRVEERLIRQALEATEGNKSKAAQILEISYPSLLSKIKEFQKH</sequence>
<dbReference type="GO" id="GO:0043565">
    <property type="term" value="F:sequence-specific DNA binding"/>
    <property type="evidence" value="ECO:0007669"/>
    <property type="project" value="InterPro"/>
</dbReference>
<reference evidence="2 3" key="1">
    <citation type="submission" date="2017-01" db="EMBL/GenBank/DDBJ databases">
        <title>The cable genome- insights into the physiology and evolution of filamentous bacteria capable of sulfide oxidation via long distance electron transfer.</title>
        <authorList>
            <person name="Schreiber L."/>
            <person name="Bjerg J.T."/>
            <person name="Boggild A."/>
            <person name="Van De Vossenberg J."/>
            <person name="Meysman F."/>
            <person name="Nielsen L.P."/>
            <person name="Schramm A."/>
            <person name="Kjeldsen K.U."/>
        </authorList>
    </citation>
    <scope>NUCLEOTIDE SEQUENCE [LARGE SCALE GENOMIC DNA]</scope>
    <source>
        <strain evidence="2">A2</strain>
    </source>
</reference>
<evidence type="ECO:0000313" key="3">
    <source>
        <dbReference type="Proteomes" id="UP000286862"/>
    </source>
</evidence>
<dbReference type="Pfam" id="PF02954">
    <property type="entry name" value="HTH_8"/>
    <property type="match status" value="1"/>
</dbReference>
<dbReference type="InterPro" id="IPR002197">
    <property type="entry name" value="HTH_Fis"/>
</dbReference>
<dbReference type="EMBL" id="MTKQ01000292">
    <property type="protein sequence ID" value="RWX45041.1"/>
    <property type="molecule type" value="Genomic_DNA"/>
</dbReference>
<dbReference type="Proteomes" id="UP000286862">
    <property type="component" value="Unassembled WGS sequence"/>
</dbReference>
<dbReference type="InterPro" id="IPR009057">
    <property type="entry name" value="Homeodomain-like_sf"/>
</dbReference>
<evidence type="ECO:0000313" key="2">
    <source>
        <dbReference type="EMBL" id="RWX45041.1"/>
    </source>
</evidence>
<comment type="caution">
    <text evidence="2">The sequence shown here is derived from an EMBL/GenBank/DDBJ whole genome shotgun (WGS) entry which is preliminary data.</text>
</comment>
<dbReference type="Gene3D" id="1.10.10.60">
    <property type="entry name" value="Homeodomain-like"/>
    <property type="match status" value="1"/>
</dbReference>
<gene>
    <name evidence="2" type="ORF">VT99_12921</name>
</gene>
<feature type="domain" description="DNA binding HTH" evidence="1">
    <location>
        <begin position="3"/>
        <end position="43"/>
    </location>
</feature>
<evidence type="ECO:0000259" key="1">
    <source>
        <dbReference type="Pfam" id="PF02954"/>
    </source>
</evidence>
<dbReference type="SUPFAM" id="SSF46689">
    <property type="entry name" value="Homeodomain-like"/>
    <property type="match status" value="1"/>
</dbReference>